<gene>
    <name evidence="1" type="ORF">SDC9_113957</name>
</gene>
<protein>
    <recommendedName>
        <fullName evidence="2">Fe-only nitrogenase accessory protein AnfO</fullName>
    </recommendedName>
</protein>
<sequence>MWLNLTIERGGDMGGIAVFTDENGNMANFYDCARFNMYSKTENGFKLQKTVEYEKIEPSSPLKIRRDTEALIELIENCDTVAFKEIFGIPFSVFEMAGFKIFSIDYYSDEMLMGIEEDIESLNDLKEKKEEMLNSAKPVETDTPGVYYFDLLEIQAKCPEISSKQALKQFLDSTPFMELRLVCAHIPPWIEKDTRFNIKSEKNDRGIYSVITLRQC</sequence>
<reference evidence="1" key="1">
    <citation type="submission" date="2019-08" db="EMBL/GenBank/DDBJ databases">
        <authorList>
            <person name="Kucharzyk K."/>
            <person name="Murdoch R.W."/>
            <person name="Higgins S."/>
            <person name="Loffler F."/>
        </authorList>
    </citation>
    <scope>NUCLEOTIDE SEQUENCE</scope>
</reference>
<dbReference type="InterPro" id="IPR014287">
    <property type="entry name" value="Nase_Fe-Fe_AnfO"/>
</dbReference>
<comment type="caution">
    <text evidence="1">The sequence shown here is derived from an EMBL/GenBank/DDBJ whole genome shotgun (WGS) entry which is preliminary data.</text>
</comment>
<name>A0A645BR15_9ZZZZ</name>
<evidence type="ECO:0000313" key="1">
    <source>
        <dbReference type="EMBL" id="MPM67041.1"/>
    </source>
</evidence>
<dbReference type="Pfam" id="PF09582">
    <property type="entry name" value="AnfO_nitrog"/>
    <property type="match status" value="1"/>
</dbReference>
<dbReference type="AlphaFoldDB" id="A0A645BR15"/>
<organism evidence="1">
    <name type="scientific">bioreactor metagenome</name>
    <dbReference type="NCBI Taxonomy" id="1076179"/>
    <lineage>
        <taxon>unclassified sequences</taxon>
        <taxon>metagenomes</taxon>
        <taxon>ecological metagenomes</taxon>
    </lineage>
</organism>
<accession>A0A645BR15</accession>
<evidence type="ECO:0008006" key="2">
    <source>
        <dbReference type="Google" id="ProtNLM"/>
    </source>
</evidence>
<dbReference type="EMBL" id="VSSQ01021450">
    <property type="protein sequence ID" value="MPM67041.1"/>
    <property type="molecule type" value="Genomic_DNA"/>
</dbReference>
<proteinExistence type="predicted"/>